<protein>
    <recommendedName>
        <fullName evidence="4">DUF995 domain-containing protein</fullName>
    </recommendedName>
</protein>
<feature type="chain" id="PRO_5030845891" description="DUF995 domain-containing protein" evidence="1">
    <location>
        <begin position="26"/>
        <end position="162"/>
    </location>
</feature>
<dbReference type="AlphaFoldDB" id="A0A7Y2RHJ7"/>
<dbReference type="RefSeq" id="WP_171541055.1">
    <property type="nucleotide sequence ID" value="NZ_JABERL010000056.1"/>
</dbReference>
<evidence type="ECO:0000313" key="3">
    <source>
        <dbReference type="Proteomes" id="UP000569202"/>
    </source>
</evidence>
<comment type="caution">
    <text evidence="2">The sequence shown here is derived from an EMBL/GenBank/DDBJ whole genome shotgun (WGS) entry which is preliminary data.</text>
</comment>
<gene>
    <name evidence="2" type="ORF">HLH17_14665</name>
</gene>
<keyword evidence="1" id="KW-0732">Signal</keyword>
<evidence type="ECO:0000256" key="1">
    <source>
        <dbReference type="SAM" id="SignalP"/>
    </source>
</evidence>
<name>A0A7Y2RHJ7_9GAMM</name>
<dbReference type="EMBL" id="JABERL010000056">
    <property type="protein sequence ID" value="NNH78863.1"/>
    <property type="molecule type" value="Genomic_DNA"/>
</dbReference>
<accession>A0A7Y2RHJ7</accession>
<evidence type="ECO:0000313" key="2">
    <source>
        <dbReference type="EMBL" id="NNH78863.1"/>
    </source>
</evidence>
<evidence type="ECO:0008006" key="4">
    <source>
        <dbReference type="Google" id="ProtNLM"/>
    </source>
</evidence>
<proteinExistence type="predicted"/>
<reference evidence="2 3" key="1">
    <citation type="submission" date="2020-04" db="EMBL/GenBank/DDBJ databases">
        <title>Acinetobacter Taxon 24.</title>
        <authorList>
            <person name="Nemec A."/>
            <person name="Radolfova-Krizova L."/>
            <person name="Higgins P.G."/>
            <person name="Spanelova P."/>
        </authorList>
    </citation>
    <scope>NUCLEOTIDE SEQUENCE [LARGE SCALE GENOMIC DNA]</scope>
    <source>
        <strain evidence="2 3">ANC 5380</strain>
    </source>
</reference>
<dbReference type="Proteomes" id="UP000569202">
    <property type="component" value="Unassembled WGS sequence"/>
</dbReference>
<feature type="signal peptide" evidence="1">
    <location>
        <begin position="1"/>
        <end position="25"/>
    </location>
</feature>
<sequence>MQSKSIALYGLFTLCTATMVTSANAGFLNKLVDKWNSIGQISEKDYAAYPTAQEYFEHRFDKKRTITMNNVSYGAGTIMWDRAKQYCDRENGEFIQLKEHPTPLVPYRGAEILSSPNLQSYYGLFQCKKPSNSWKVYFDHENERIFPHPSPNTASDVSYNFE</sequence>
<organism evidence="2 3">
    <name type="scientific">Acinetobacter terrae</name>
    <dbReference type="NCBI Taxonomy" id="2731247"/>
    <lineage>
        <taxon>Bacteria</taxon>
        <taxon>Pseudomonadati</taxon>
        <taxon>Pseudomonadota</taxon>
        <taxon>Gammaproteobacteria</taxon>
        <taxon>Moraxellales</taxon>
        <taxon>Moraxellaceae</taxon>
        <taxon>Acinetobacter</taxon>
        <taxon>Acinetobacter Taxon 24</taxon>
    </lineage>
</organism>